<dbReference type="STRING" id="946333.A4W93_25330"/>
<reference evidence="1 2" key="1">
    <citation type="submission" date="2016-04" db="EMBL/GenBank/DDBJ databases">
        <title>Complete genome sequence of natural rubber-degrading, novel Gram-negative bacterium, Rhizobacter gummiphilus strain NS21.</title>
        <authorList>
            <person name="Tabata M."/>
            <person name="Kasai D."/>
            <person name="Fukuda M."/>
        </authorList>
    </citation>
    <scope>NUCLEOTIDE SEQUENCE [LARGE SCALE GENOMIC DNA]</scope>
    <source>
        <strain evidence="1 2">NS21</strain>
    </source>
</reference>
<organism evidence="1 2">
    <name type="scientific">Piscinibacter gummiphilus</name>
    <dbReference type="NCBI Taxonomy" id="946333"/>
    <lineage>
        <taxon>Bacteria</taxon>
        <taxon>Pseudomonadati</taxon>
        <taxon>Pseudomonadota</taxon>
        <taxon>Betaproteobacteria</taxon>
        <taxon>Burkholderiales</taxon>
        <taxon>Sphaerotilaceae</taxon>
        <taxon>Piscinibacter</taxon>
    </lineage>
</organism>
<dbReference type="Gene3D" id="3.20.20.80">
    <property type="entry name" value="Glycosidases"/>
    <property type="match status" value="1"/>
</dbReference>
<sequence>MSLAALAFAGVSSAVTVTVRPDREGPAVRPSTMAGYNFGNWMPVAEVRDSLKEVPPGALRFPAGNAGDESNLDAAVLGTFAAALTLMPGQPELMVQTRVFQGRDGRPAANAPEDAAAAVKLARERGLNVTYWEIGNEPDLYGPVRGDTSWTAERYCDVFRAQAAAVRREQPSAKIAGPAVSGAVPGAMKFLDTFVERCGDVVDLLTWHIYPTEGDGSDAAALTTVREADRTLAHARAVWADPKRNPKGHTRTIEFGVTEYGLSWRTERPRFLSDQTGALWAMETTLRLAKGGAAVAHYFAYLATGFHGLIDNGGGPRPTFYAFRLLSDLKGRFVDAASDNTGIWAHAVRDGDTVNLVLINSHATRQTVQVDAGAFAVRGARWFDAAIAEQEAEYGTLPAKPQLVLPARSATVVTLTRPAP</sequence>
<dbReference type="InterPro" id="IPR017853">
    <property type="entry name" value="GH"/>
</dbReference>
<name>A0A1W6LFH6_9BURK</name>
<keyword evidence="2" id="KW-1185">Reference proteome</keyword>
<protein>
    <submittedName>
        <fullName evidence="1">Uncharacterized protein</fullName>
    </submittedName>
</protein>
<gene>
    <name evidence="1" type="ORF">A4W93_25330</name>
</gene>
<evidence type="ECO:0000313" key="1">
    <source>
        <dbReference type="EMBL" id="ARN22966.1"/>
    </source>
</evidence>
<dbReference type="KEGG" id="rgu:A4W93_25330"/>
<accession>A0A1W6LFH6</accession>
<proteinExistence type="predicted"/>
<dbReference type="AlphaFoldDB" id="A0A1W6LFH6"/>
<evidence type="ECO:0000313" key="2">
    <source>
        <dbReference type="Proteomes" id="UP000193427"/>
    </source>
</evidence>
<dbReference type="SUPFAM" id="SSF51445">
    <property type="entry name" value="(Trans)glycosidases"/>
    <property type="match status" value="1"/>
</dbReference>
<dbReference type="Proteomes" id="UP000193427">
    <property type="component" value="Chromosome"/>
</dbReference>
<dbReference type="EMBL" id="CP015118">
    <property type="protein sequence ID" value="ARN22966.1"/>
    <property type="molecule type" value="Genomic_DNA"/>
</dbReference>